<evidence type="ECO:0000313" key="2">
    <source>
        <dbReference type="EMBL" id="CAH9107563.1"/>
    </source>
</evidence>
<reference evidence="2" key="1">
    <citation type="submission" date="2022-07" db="EMBL/GenBank/DDBJ databases">
        <authorList>
            <person name="Macas J."/>
            <person name="Novak P."/>
            <person name="Neumann P."/>
        </authorList>
    </citation>
    <scope>NUCLEOTIDE SEQUENCE</scope>
</reference>
<protein>
    <recommendedName>
        <fullName evidence="1">PB1-like domain-containing protein</fullName>
    </recommendedName>
</protein>
<dbReference type="EMBL" id="CAMAPF010000145">
    <property type="protein sequence ID" value="CAH9107563.1"/>
    <property type="molecule type" value="Genomic_DNA"/>
</dbReference>
<dbReference type="Pfam" id="PF26130">
    <property type="entry name" value="PB1-like"/>
    <property type="match status" value="1"/>
</dbReference>
<dbReference type="AlphaFoldDB" id="A0AAV0DV50"/>
<feature type="domain" description="PB1-like" evidence="1">
    <location>
        <begin position="27"/>
        <end position="105"/>
    </location>
</feature>
<accession>A0AAV0DV50</accession>
<organism evidence="2 3">
    <name type="scientific">Cuscuta epithymum</name>
    <dbReference type="NCBI Taxonomy" id="186058"/>
    <lineage>
        <taxon>Eukaryota</taxon>
        <taxon>Viridiplantae</taxon>
        <taxon>Streptophyta</taxon>
        <taxon>Embryophyta</taxon>
        <taxon>Tracheophyta</taxon>
        <taxon>Spermatophyta</taxon>
        <taxon>Magnoliopsida</taxon>
        <taxon>eudicotyledons</taxon>
        <taxon>Gunneridae</taxon>
        <taxon>Pentapetalae</taxon>
        <taxon>asterids</taxon>
        <taxon>lamiids</taxon>
        <taxon>Solanales</taxon>
        <taxon>Convolvulaceae</taxon>
        <taxon>Cuscuteae</taxon>
        <taxon>Cuscuta</taxon>
        <taxon>Cuscuta subgen. Cuscuta</taxon>
    </lineage>
</organism>
<comment type="caution">
    <text evidence="2">The sequence shown here is derived from an EMBL/GenBank/DDBJ whole genome shotgun (WGS) entry which is preliminary data.</text>
</comment>
<evidence type="ECO:0000259" key="1">
    <source>
        <dbReference type="Pfam" id="PF26130"/>
    </source>
</evidence>
<dbReference type="InterPro" id="IPR058594">
    <property type="entry name" value="PB1-like_dom_pln"/>
</dbReference>
<sequence length="118" mass="13223">MLPMESNPEASLGTKTLNSNEFSGVFMLKLLHGGSIDLSMTSPLYLGGRIDFFDEEDADEIGFIALKENVKELGYNNIEELVFFSFSDLGLVKLVFEKQVWSLTKSLGPDRVLEIWVV</sequence>
<dbReference type="Proteomes" id="UP001152523">
    <property type="component" value="Unassembled WGS sequence"/>
</dbReference>
<name>A0AAV0DV50_9ASTE</name>
<keyword evidence="3" id="KW-1185">Reference proteome</keyword>
<gene>
    <name evidence="2" type="ORF">CEPIT_LOCUS18036</name>
</gene>
<proteinExistence type="predicted"/>
<evidence type="ECO:0000313" key="3">
    <source>
        <dbReference type="Proteomes" id="UP001152523"/>
    </source>
</evidence>